<reference evidence="1" key="1">
    <citation type="submission" date="2022-08" db="EMBL/GenBank/DDBJ databases">
        <title>Genome Sequence of Lecanicillium fungicola.</title>
        <authorList>
            <person name="Buettner E."/>
        </authorList>
    </citation>
    <scope>NUCLEOTIDE SEQUENCE</scope>
    <source>
        <strain evidence="1">Babe33</strain>
    </source>
</reference>
<keyword evidence="2" id="KW-1185">Reference proteome</keyword>
<comment type="caution">
    <text evidence="1">The sequence shown here is derived from an EMBL/GenBank/DDBJ whole genome shotgun (WGS) entry which is preliminary data.</text>
</comment>
<dbReference type="Proteomes" id="UP001143910">
    <property type="component" value="Unassembled WGS sequence"/>
</dbReference>
<protein>
    <submittedName>
        <fullName evidence="1">Uncharacterized protein</fullName>
    </submittedName>
</protein>
<sequence>MAFKGINRRLAPRSIRIMISPSPSTFAERRSILQVLKQYGKIDTFKREDHRGNRYLSITRLPETANSLVSMSPIACRVSLPRIHHYQRSRQMQSLAESMPRPKIDIRPRSQGDNAQAWDCHSDSQNQQQQHMERDICADEFETREFEVTIVPANDYDHGVAATAAIEYPRWPVGYRADKSFATVALREALPESLLKEGLKHWHINPTLGNSSDTMRQRLERKHQVPGQMTSNSLGKQRKG</sequence>
<dbReference type="EMBL" id="JANJQO010002004">
    <property type="protein sequence ID" value="KAJ2968421.1"/>
    <property type="molecule type" value="Genomic_DNA"/>
</dbReference>
<gene>
    <name evidence="1" type="ORF">NQ176_g9188</name>
</gene>
<accession>A0ACC1MQ01</accession>
<organism evidence="1 2">
    <name type="scientific">Zarea fungicola</name>
    <dbReference type="NCBI Taxonomy" id="93591"/>
    <lineage>
        <taxon>Eukaryota</taxon>
        <taxon>Fungi</taxon>
        <taxon>Dikarya</taxon>
        <taxon>Ascomycota</taxon>
        <taxon>Pezizomycotina</taxon>
        <taxon>Sordariomycetes</taxon>
        <taxon>Hypocreomycetidae</taxon>
        <taxon>Hypocreales</taxon>
        <taxon>Cordycipitaceae</taxon>
        <taxon>Zarea</taxon>
    </lineage>
</organism>
<evidence type="ECO:0000313" key="1">
    <source>
        <dbReference type="EMBL" id="KAJ2968421.1"/>
    </source>
</evidence>
<name>A0ACC1MQ01_9HYPO</name>
<evidence type="ECO:0000313" key="2">
    <source>
        <dbReference type="Proteomes" id="UP001143910"/>
    </source>
</evidence>
<proteinExistence type="predicted"/>